<evidence type="ECO:0008006" key="3">
    <source>
        <dbReference type="Google" id="ProtNLM"/>
    </source>
</evidence>
<comment type="caution">
    <text evidence="1">The sequence shown here is derived from an EMBL/GenBank/DDBJ whole genome shotgun (WGS) entry which is preliminary data.</text>
</comment>
<name>A0AA38HUT1_9CUCU</name>
<dbReference type="AlphaFoldDB" id="A0AA38HUT1"/>
<evidence type="ECO:0000313" key="1">
    <source>
        <dbReference type="EMBL" id="KAJ3644193.1"/>
    </source>
</evidence>
<protein>
    <recommendedName>
        <fullName evidence="3">Endonuclease-reverse transcriptase</fullName>
    </recommendedName>
</protein>
<keyword evidence="2" id="KW-1185">Reference proteome</keyword>
<sequence>MKWDDEDYAQSDFKVETCDDGIVQFKEVDRFCYLGTVFTKLPGMSEEIATRLSQGIRCLHSLNSILASTNISKATKVRIYKTVIRPTVTYGSEIWVTGVEEEQTIGVWERKVLRKICGGRKVEGIWQRRTNAELYNLYNEPDVVRIVRGQRTRWLGHVARMGINRSPFKLLESRIGGRRRQGRPRKRWIKEVEADLKKAGITQWGRRAEDRDSWRRIVNFIIC</sequence>
<organism evidence="1 2">
    <name type="scientific">Zophobas morio</name>
    <dbReference type="NCBI Taxonomy" id="2755281"/>
    <lineage>
        <taxon>Eukaryota</taxon>
        <taxon>Metazoa</taxon>
        <taxon>Ecdysozoa</taxon>
        <taxon>Arthropoda</taxon>
        <taxon>Hexapoda</taxon>
        <taxon>Insecta</taxon>
        <taxon>Pterygota</taxon>
        <taxon>Neoptera</taxon>
        <taxon>Endopterygota</taxon>
        <taxon>Coleoptera</taxon>
        <taxon>Polyphaga</taxon>
        <taxon>Cucujiformia</taxon>
        <taxon>Tenebrionidae</taxon>
        <taxon>Zophobas</taxon>
    </lineage>
</organism>
<dbReference type="PANTHER" id="PTHR47027:SF20">
    <property type="entry name" value="REVERSE TRANSCRIPTASE-LIKE PROTEIN WITH RNA-DIRECTED DNA POLYMERASE DOMAIN"/>
    <property type="match status" value="1"/>
</dbReference>
<evidence type="ECO:0000313" key="2">
    <source>
        <dbReference type="Proteomes" id="UP001168821"/>
    </source>
</evidence>
<proteinExistence type="predicted"/>
<gene>
    <name evidence="1" type="ORF">Zmor_026863</name>
</gene>
<dbReference type="Proteomes" id="UP001168821">
    <property type="component" value="Unassembled WGS sequence"/>
</dbReference>
<dbReference type="EMBL" id="JALNTZ010000008">
    <property type="protein sequence ID" value="KAJ3644193.1"/>
    <property type="molecule type" value="Genomic_DNA"/>
</dbReference>
<dbReference type="PANTHER" id="PTHR47027">
    <property type="entry name" value="REVERSE TRANSCRIPTASE DOMAIN-CONTAINING PROTEIN"/>
    <property type="match status" value="1"/>
</dbReference>
<reference evidence="1" key="1">
    <citation type="journal article" date="2023" name="G3 (Bethesda)">
        <title>Whole genome assemblies of Zophobas morio and Tenebrio molitor.</title>
        <authorList>
            <person name="Kaur S."/>
            <person name="Stinson S.A."/>
            <person name="diCenzo G.C."/>
        </authorList>
    </citation>
    <scope>NUCLEOTIDE SEQUENCE</scope>
    <source>
        <strain evidence="1">QUZm001</strain>
    </source>
</reference>
<accession>A0AA38HUT1</accession>